<keyword evidence="2 4" id="KW-0067">ATP-binding</keyword>
<feature type="domain" description="ABC transporter" evidence="3">
    <location>
        <begin position="18"/>
        <end position="259"/>
    </location>
</feature>
<dbReference type="PROSITE" id="PS00211">
    <property type="entry name" value="ABC_TRANSPORTER_1"/>
    <property type="match status" value="1"/>
</dbReference>
<dbReference type="RefSeq" id="WP_227323403.1">
    <property type="nucleotide sequence ID" value="NZ_JAESVB010000017.1"/>
</dbReference>
<evidence type="ECO:0000313" key="5">
    <source>
        <dbReference type="Proteomes" id="UP000708298"/>
    </source>
</evidence>
<dbReference type="CDD" id="cd03216">
    <property type="entry name" value="ABC_Carb_Monos_I"/>
    <property type="match status" value="1"/>
</dbReference>
<dbReference type="PROSITE" id="PS50893">
    <property type="entry name" value="ABC_TRANSPORTER_2"/>
    <property type="match status" value="1"/>
</dbReference>
<dbReference type="SMART" id="SM00382">
    <property type="entry name" value="AAA"/>
    <property type="match status" value="1"/>
</dbReference>
<sequence length="276" mass="30223">MLHNTISPPLSNDAPVVLEMSHVSKSFGAVTALVDVSVKLRKGEVLALVGDNGAGKSTLIKVLSGYHKPDAGTITSKGRPVRFQSPRDARAEGIETVYQDLALIGDLSIYHNMFIGREYHKRVLGMRMLDNDRMRGMAEEYLSTLGINIPNVNSTVDRLSGGQRQCVAVARSIYSSPSVLILDEPLAALGVRESAHVLGLVQKLRREREVSIILIVHNYSQIFEVCDRINFLHSGEIVLDAATSDITEEELTRTVKSGLGRLLRPEERAVPMAATP</sequence>
<evidence type="ECO:0000259" key="3">
    <source>
        <dbReference type="PROSITE" id="PS50893"/>
    </source>
</evidence>
<gene>
    <name evidence="4" type="ORF">ASILVAE211_21345</name>
</gene>
<accession>A0A964E122</accession>
<name>A0A964E122_9PROT</name>
<dbReference type="SUPFAM" id="SSF52540">
    <property type="entry name" value="P-loop containing nucleoside triphosphate hydrolases"/>
    <property type="match status" value="1"/>
</dbReference>
<dbReference type="Pfam" id="PF00005">
    <property type="entry name" value="ABC_tran"/>
    <property type="match status" value="1"/>
</dbReference>
<dbReference type="InterPro" id="IPR003439">
    <property type="entry name" value="ABC_transporter-like_ATP-bd"/>
</dbReference>
<evidence type="ECO:0000256" key="2">
    <source>
        <dbReference type="ARBA" id="ARBA00022840"/>
    </source>
</evidence>
<reference evidence="4" key="2">
    <citation type="submission" date="2021-01" db="EMBL/GenBank/DDBJ databases">
        <authorList>
            <person name="Mieszkin S."/>
            <person name="Pouder E."/>
            <person name="Alain K."/>
        </authorList>
    </citation>
    <scope>NUCLEOTIDE SEQUENCE</scope>
    <source>
        <strain evidence="4">HW T2.11</strain>
    </source>
</reference>
<dbReference type="Gene3D" id="3.40.50.300">
    <property type="entry name" value="P-loop containing nucleotide triphosphate hydrolases"/>
    <property type="match status" value="1"/>
</dbReference>
<evidence type="ECO:0000313" key="4">
    <source>
        <dbReference type="EMBL" id="MCB8877754.1"/>
    </source>
</evidence>
<dbReference type="EMBL" id="JAESVB010000017">
    <property type="protein sequence ID" value="MCB8877754.1"/>
    <property type="molecule type" value="Genomic_DNA"/>
</dbReference>
<dbReference type="Proteomes" id="UP000708298">
    <property type="component" value="Unassembled WGS sequence"/>
</dbReference>
<keyword evidence="1" id="KW-0547">Nucleotide-binding</keyword>
<dbReference type="PANTHER" id="PTHR43790:SF8">
    <property type="entry name" value="SUGAR ABC TRANSPORTER ATP-BINDING PROTEIN"/>
    <property type="match status" value="1"/>
</dbReference>
<evidence type="ECO:0000256" key="1">
    <source>
        <dbReference type="ARBA" id="ARBA00022741"/>
    </source>
</evidence>
<dbReference type="GO" id="GO:0016887">
    <property type="term" value="F:ATP hydrolysis activity"/>
    <property type="evidence" value="ECO:0007669"/>
    <property type="project" value="InterPro"/>
</dbReference>
<dbReference type="GO" id="GO:0005524">
    <property type="term" value="F:ATP binding"/>
    <property type="evidence" value="ECO:0007669"/>
    <property type="project" value="UniProtKB-KW"/>
</dbReference>
<organism evidence="4 5">
    <name type="scientific">Acidisoma silvae</name>
    <dbReference type="NCBI Taxonomy" id="2802396"/>
    <lineage>
        <taxon>Bacteria</taxon>
        <taxon>Pseudomonadati</taxon>
        <taxon>Pseudomonadota</taxon>
        <taxon>Alphaproteobacteria</taxon>
        <taxon>Acetobacterales</taxon>
        <taxon>Acidocellaceae</taxon>
        <taxon>Acidisoma</taxon>
    </lineage>
</organism>
<dbReference type="InterPro" id="IPR017871">
    <property type="entry name" value="ABC_transporter-like_CS"/>
</dbReference>
<keyword evidence="5" id="KW-1185">Reference proteome</keyword>
<dbReference type="PANTHER" id="PTHR43790">
    <property type="entry name" value="CARBOHYDRATE TRANSPORT ATP-BINDING PROTEIN MG119-RELATED"/>
    <property type="match status" value="1"/>
</dbReference>
<dbReference type="AlphaFoldDB" id="A0A964E122"/>
<dbReference type="InterPro" id="IPR050107">
    <property type="entry name" value="ABC_carbohydrate_import_ATPase"/>
</dbReference>
<dbReference type="InterPro" id="IPR003593">
    <property type="entry name" value="AAA+_ATPase"/>
</dbReference>
<dbReference type="InterPro" id="IPR027417">
    <property type="entry name" value="P-loop_NTPase"/>
</dbReference>
<comment type="caution">
    <text evidence="4">The sequence shown here is derived from an EMBL/GenBank/DDBJ whole genome shotgun (WGS) entry which is preliminary data.</text>
</comment>
<protein>
    <submittedName>
        <fullName evidence="4">Sugar ABC transporter ATP-binding protein</fullName>
    </submittedName>
</protein>
<proteinExistence type="predicted"/>
<reference evidence="4" key="1">
    <citation type="journal article" date="2021" name="Microorganisms">
        <title>Acidisoma silvae sp. nov. and Acidisomacellulosilytica sp. nov., Two Acidophilic Bacteria Isolated from Decaying Wood, Hydrolyzing Cellulose and Producing Poly-3-hydroxybutyrate.</title>
        <authorList>
            <person name="Mieszkin S."/>
            <person name="Pouder E."/>
            <person name="Uroz S."/>
            <person name="Simon-Colin C."/>
            <person name="Alain K."/>
        </authorList>
    </citation>
    <scope>NUCLEOTIDE SEQUENCE</scope>
    <source>
        <strain evidence="4">HW T2.11</strain>
    </source>
</reference>